<dbReference type="InterPro" id="IPR028082">
    <property type="entry name" value="Peripla_BP_I"/>
</dbReference>
<evidence type="ECO:0000259" key="5">
    <source>
        <dbReference type="PROSITE" id="PS50932"/>
    </source>
</evidence>
<dbReference type="Gene3D" id="1.10.260.40">
    <property type="entry name" value="lambda repressor-like DNA-binding domains"/>
    <property type="match status" value="1"/>
</dbReference>
<keyword evidence="2" id="KW-0805">Transcription regulation</keyword>
<accession>A0ABN0TLZ5</accession>
<keyword evidence="7" id="KW-1185">Reference proteome</keyword>
<dbReference type="Pfam" id="PF00356">
    <property type="entry name" value="LacI"/>
    <property type="match status" value="1"/>
</dbReference>
<dbReference type="InterPro" id="IPR001761">
    <property type="entry name" value="Peripla_BP/Lac1_sug-bd_dom"/>
</dbReference>
<dbReference type="SUPFAM" id="SSF53822">
    <property type="entry name" value="Periplasmic binding protein-like I"/>
    <property type="match status" value="1"/>
</dbReference>
<dbReference type="PANTHER" id="PTHR30146">
    <property type="entry name" value="LACI-RELATED TRANSCRIPTIONAL REPRESSOR"/>
    <property type="match status" value="1"/>
</dbReference>
<sequence>MFEGVRSVTTIKDVAQHAGVSTATVSRVLNGHAAPTPETRTRVLAAVEELGYRPNALARSLRTTSTKTLGLVISDLVNPFFAEIARAVEEEARAHGYCVIVANADESADQLLTYVRTLLDRRVDGLLVCPATDDPSWLAEVEQRGVPLVLLDRTVPDATCPVVRADGAQALADLAEALRAAGHQRVGVIAGPPDTSTGRERLEQFARGGLDLRVVHGDFRRDSGARAAAELLDAPDRPTALVAMDNLMGLGALEELRRRGLTVPADVGLAVYDDQPWFPLLDPPITVIAQPTVEMGHAAARSLLALVAGEQPADVQLTARLVVRGSCGEATGAA</sequence>
<keyword evidence="3 6" id="KW-0238">DNA-binding</keyword>
<dbReference type="InterPro" id="IPR010982">
    <property type="entry name" value="Lambda_DNA-bd_dom_sf"/>
</dbReference>
<feature type="domain" description="HTH lacI-type" evidence="5">
    <location>
        <begin position="9"/>
        <end position="63"/>
    </location>
</feature>
<name>A0ABN0TLZ5_9PSEU</name>
<evidence type="ECO:0000256" key="3">
    <source>
        <dbReference type="ARBA" id="ARBA00023125"/>
    </source>
</evidence>
<gene>
    <name evidence="6" type="ORF">GCM10010492_24050</name>
</gene>
<dbReference type="InterPro" id="IPR000843">
    <property type="entry name" value="HTH_LacI"/>
</dbReference>
<evidence type="ECO:0000313" key="7">
    <source>
        <dbReference type="Proteomes" id="UP001500416"/>
    </source>
</evidence>
<comment type="caution">
    <text evidence="6">The sequence shown here is derived from an EMBL/GenBank/DDBJ whole genome shotgun (WGS) entry which is preliminary data.</text>
</comment>
<keyword evidence="1" id="KW-0678">Repressor</keyword>
<keyword evidence="4" id="KW-0804">Transcription</keyword>
<evidence type="ECO:0000256" key="2">
    <source>
        <dbReference type="ARBA" id="ARBA00023015"/>
    </source>
</evidence>
<dbReference type="EMBL" id="BAAABU010000004">
    <property type="protein sequence ID" value="GAA0225071.1"/>
    <property type="molecule type" value="Genomic_DNA"/>
</dbReference>
<dbReference type="Pfam" id="PF00532">
    <property type="entry name" value="Peripla_BP_1"/>
    <property type="match status" value="1"/>
</dbReference>
<proteinExistence type="predicted"/>
<dbReference type="Proteomes" id="UP001500416">
    <property type="component" value="Unassembled WGS sequence"/>
</dbReference>
<dbReference type="PROSITE" id="PS00356">
    <property type="entry name" value="HTH_LACI_1"/>
    <property type="match status" value="1"/>
</dbReference>
<evidence type="ECO:0000256" key="4">
    <source>
        <dbReference type="ARBA" id="ARBA00023163"/>
    </source>
</evidence>
<evidence type="ECO:0000256" key="1">
    <source>
        <dbReference type="ARBA" id="ARBA00022491"/>
    </source>
</evidence>
<evidence type="ECO:0000313" key="6">
    <source>
        <dbReference type="EMBL" id="GAA0225071.1"/>
    </source>
</evidence>
<dbReference type="PRINTS" id="PR00036">
    <property type="entry name" value="HTHLACI"/>
</dbReference>
<dbReference type="SMART" id="SM00354">
    <property type="entry name" value="HTH_LACI"/>
    <property type="match status" value="1"/>
</dbReference>
<reference evidence="6 7" key="1">
    <citation type="journal article" date="2019" name="Int. J. Syst. Evol. Microbiol.">
        <title>The Global Catalogue of Microorganisms (GCM) 10K type strain sequencing project: providing services to taxonomists for standard genome sequencing and annotation.</title>
        <authorList>
            <consortium name="The Broad Institute Genomics Platform"/>
            <consortium name="The Broad Institute Genome Sequencing Center for Infectious Disease"/>
            <person name="Wu L."/>
            <person name="Ma J."/>
        </authorList>
    </citation>
    <scope>NUCLEOTIDE SEQUENCE [LARGE SCALE GENOMIC DNA]</scope>
    <source>
        <strain evidence="6 7">JCM 3380</strain>
    </source>
</reference>
<dbReference type="PROSITE" id="PS50932">
    <property type="entry name" value="HTH_LACI_2"/>
    <property type="match status" value="1"/>
</dbReference>
<dbReference type="GO" id="GO:0003677">
    <property type="term" value="F:DNA binding"/>
    <property type="evidence" value="ECO:0007669"/>
    <property type="project" value="UniProtKB-KW"/>
</dbReference>
<organism evidence="6 7">
    <name type="scientific">Saccharothrix mutabilis subsp. mutabilis</name>
    <dbReference type="NCBI Taxonomy" id="66855"/>
    <lineage>
        <taxon>Bacteria</taxon>
        <taxon>Bacillati</taxon>
        <taxon>Actinomycetota</taxon>
        <taxon>Actinomycetes</taxon>
        <taxon>Pseudonocardiales</taxon>
        <taxon>Pseudonocardiaceae</taxon>
        <taxon>Saccharothrix</taxon>
    </lineage>
</organism>
<protein>
    <submittedName>
        <fullName evidence="6">LacI family DNA-binding transcriptional regulator</fullName>
    </submittedName>
</protein>
<dbReference type="PANTHER" id="PTHR30146:SF148">
    <property type="entry name" value="HTH-TYPE TRANSCRIPTIONAL REPRESSOR PURR-RELATED"/>
    <property type="match status" value="1"/>
</dbReference>
<dbReference type="SUPFAM" id="SSF47413">
    <property type="entry name" value="lambda repressor-like DNA-binding domains"/>
    <property type="match status" value="1"/>
</dbReference>
<dbReference type="Gene3D" id="3.40.50.2300">
    <property type="match status" value="2"/>
</dbReference>
<dbReference type="CDD" id="cd06267">
    <property type="entry name" value="PBP1_LacI_sugar_binding-like"/>
    <property type="match status" value="1"/>
</dbReference>
<dbReference type="CDD" id="cd01392">
    <property type="entry name" value="HTH_LacI"/>
    <property type="match status" value="1"/>
</dbReference>